<organism evidence="1 2">
    <name type="scientific">Salegentibacter echinorum</name>
    <dbReference type="NCBI Taxonomy" id="1073325"/>
    <lineage>
        <taxon>Bacteria</taxon>
        <taxon>Pseudomonadati</taxon>
        <taxon>Bacteroidota</taxon>
        <taxon>Flavobacteriia</taxon>
        <taxon>Flavobacteriales</taxon>
        <taxon>Flavobacteriaceae</taxon>
        <taxon>Salegentibacter</taxon>
    </lineage>
</organism>
<protein>
    <recommendedName>
        <fullName evidence="3">Addiction module component</fullName>
    </recommendedName>
</protein>
<name>A0A1M5DP75_SALEC</name>
<evidence type="ECO:0000313" key="1">
    <source>
        <dbReference type="EMBL" id="SHF68809.1"/>
    </source>
</evidence>
<dbReference type="Proteomes" id="UP000183945">
    <property type="component" value="Unassembled WGS sequence"/>
</dbReference>
<evidence type="ECO:0000313" key="2">
    <source>
        <dbReference type="Proteomes" id="UP000183945"/>
    </source>
</evidence>
<dbReference type="AlphaFoldDB" id="A0A1M5DP75"/>
<dbReference type="EMBL" id="FQVT01000002">
    <property type="protein sequence ID" value="SHF68809.1"/>
    <property type="molecule type" value="Genomic_DNA"/>
</dbReference>
<sequence>MDVNGLKIELLKKIIACKDEAVLKEIEVLLQEQQKEALEPDESYKLKSSEAAVPEHVYAELEEEFKAIEEGNIETQSWDKVNRELRDKYGF</sequence>
<reference evidence="2" key="1">
    <citation type="submission" date="2016-11" db="EMBL/GenBank/DDBJ databases">
        <authorList>
            <person name="Varghese N."/>
            <person name="Submissions S."/>
        </authorList>
    </citation>
    <scope>NUCLEOTIDE SEQUENCE [LARGE SCALE GENOMIC DNA]</scope>
    <source>
        <strain evidence="2">DSM 24579</strain>
    </source>
</reference>
<evidence type="ECO:0008006" key="3">
    <source>
        <dbReference type="Google" id="ProtNLM"/>
    </source>
</evidence>
<keyword evidence="2" id="KW-1185">Reference proteome</keyword>
<accession>A0A1M5DP75</accession>
<dbReference type="RefSeq" id="WP_072876986.1">
    <property type="nucleotide sequence ID" value="NZ_FQVT01000002.1"/>
</dbReference>
<gene>
    <name evidence="1" type="ORF">SAMN05444483_10253</name>
</gene>
<dbReference type="STRING" id="1073325.SAMN05444483_10253"/>
<dbReference type="OrthoDB" id="1451008at2"/>
<proteinExistence type="predicted"/>